<sequence length="542" mass="63379">MSSIDWDKYFDELKAIRAGRTKFTKSEHKNIYFEGGRGFARSNTNFSKNNFTKQSVIKMISNLPKTSIKRCIDYALKNSIDGTAINEKGEKVSSDEVMIEWSKDFGKNLNSKDAWHLMFSIKEPCSDKQKLKALEQSVKSVLGTNFTGHKYVFVTHTHQNNPHVHVVLNKRNNFTGKKIHFDSRTEIREFFDDARDAFAYALSARGLKYENKNFLDKDLKNQFNKIKSSIKLEADDYTAKDKINDYYDKMQDKNREKYNSTAERIKTMNDDLEKLKKVNEELLKLFLLYAKKRNKKSYKLAKELKQSNKIIKDKSNKILIEIKNINKLTYEANRLNEMKLANYKDRSVGLTLLENFSYNYNKLYPKNKGASKADFENYTKVKRAIAVLRDRKDDNAKKYFDDSLIVTRMLGHNESLFKLGKKLETLDKNLYILEHSELGADEAKEFKKRLNSNKEFITEVCEKRFEYVSKKLLKSENINKNDFLFKEYFKGVSVLSTQPNERLAKIKKEADMADKFSSRSGINKSKSKSKDGFEIRQNAYRE</sequence>
<keyword evidence="1" id="KW-0175">Coiled coil</keyword>
<dbReference type="AlphaFoldDB" id="A0A2P8QYD3"/>
<keyword evidence="5" id="KW-1185">Reference proteome</keyword>
<dbReference type="EMBL" id="PDHH01000010">
    <property type="protein sequence ID" value="PSM51259.1"/>
    <property type="molecule type" value="Genomic_DNA"/>
</dbReference>
<protein>
    <submittedName>
        <fullName evidence="4">Relaxase</fullName>
    </submittedName>
</protein>
<organism evidence="4 5">
    <name type="scientific">Campylobacter blaseri</name>
    <dbReference type="NCBI Taxonomy" id="2042961"/>
    <lineage>
        <taxon>Bacteria</taxon>
        <taxon>Pseudomonadati</taxon>
        <taxon>Campylobacterota</taxon>
        <taxon>Epsilonproteobacteria</taxon>
        <taxon>Campylobacterales</taxon>
        <taxon>Campylobacteraceae</taxon>
        <taxon>Campylobacter</taxon>
    </lineage>
</organism>
<evidence type="ECO:0000256" key="2">
    <source>
        <dbReference type="SAM" id="MobiDB-lite"/>
    </source>
</evidence>
<proteinExistence type="predicted"/>
<feature type="compositionally biased region" description="Basic and acidic residues" evidence="2">
    <location>
        <begin position="528"/>
        <end position="542"/>
    </location>
</feature>
<feature type="coiled-coil region" evidence="1">
    <location>
        <begin position="255"/>
        <end position="285"/>
    </location>
</feature>
<evidence type="ECO:0000256" key="1">
    <source>
        <dbReference type="SAM" id="Coils"/>
    </source>
</evidence>
<comment type="caution">
    <text evidence="4">The sequence shown here is derived from an EMBL/GenBank/DDBJ whole genome shotgun (WGS) entry which is preliminary data.</text>
</comment>
<evidence type="ECO:0000259" key="3">
    <source>
        <dbReference type="Pfam" id="PF03432"/>
    </source>
</evidence>
<feature type="domain" description="MobA/VirD2-like nuclease" evidence="3">
    <location>
        <begin position="98"/>
        <end position="186"/>
    </location>
</feature>
<dbReference type="Proteomes" id="UP000240535">
    <property type="component" value="Unassembled WGS sequence"/>
</dbReference>
<dbReference type="InterPro" id="IPR005094">
    <property type="entry name" value="Endonuclease_MobA/VirD2"/>
</dbReference>
<dbReference type="RefSeq" id="WP_106872898.1">
    <property type="nucleotide sequence ID" value="NZ_CP053841.1"/>
</dbReference>
<gene>
    <name evidence="4" type="ORF">CQ405_09075</name>
</gene>
<dbReference type="Pfam" id="PF03432">
    <property type="entry name" value="Relaxase"/>
    <property type="match status" value="1"/>
</dbReference>
<reference evidence="5" key="1">
    <citation type="submission" date="2017-10" db="EMBL/GenBank/DDBJ databases">
        <title>Campylobacter species from seals.</title>
        <authorList>
            <person name="Gilbert M.J."/>
            <person name="Zomer A.L."/>
            <person name="Timmerman A.J."/>
            <person name="Duim B."/>
            <person name="Wagenaar J.A."/>
        </authorList>
    </citation>
    <scope>NUCLEOTIDE SEQUENCE [LARGE SCALE GENOMIC DNA]</scope>
    <source>
        <strain evidence="5">17S00004-5</strain>
    </source>
</reference>
<name>A0A2P8QYD3_9BACT</name>
<evidence type="ECO:0000313" key="5">
    <source>
        <dbReference type="Proteomes" id="UP000240535"/>
    </source>
</evidence>
<evidence type="ECO:0000313" key="4">
    <source>
        <dbReference type="EMBL" id="PSM51259.1"/>
    </source>
</evidence>
<accession>A0A2P8QYD3</accession>
<feature type="region of interest" description="Disordered" evidence="2">
    <location>
        <begin position="513"/>
        <end position="542"/>
    </location>
</feature>
<dbReference type="OrthoDB" id="5362551at2"/>